<feature type="signal peptide" evidence="15">
    <location>
        <begin position="1"/>
        <end position="22"/>
    </location>
</feature>
<dbReference type="InterPro" id="IPR041805">
    <property type="entry name" value="ASMase/PPN1_MPP"/>
</dbReference>
<evidence type="ECO:0000256" key="8">
    <source>
        <dbReference type="ARBA" id="ARBA00023157"/>
    </source>
</evidence>
<dbReference type="GO" id="GO:0005615">
    <property type="term" value="C:extracellular space"/>
    <property type="evidence" value="ECO:0007669"/>
    <property type="project" value="TreeGrafter"/>
</dbReference>
<dbReference type="Pfam" id="PF00149">
    <property type="entry name" value="Metallophos"/>
    <property type="match status" value="1"/>
</dbReference>
<evidence type="ECO:0000256" key="13">
    <source>
        <dbReference type="PIRSR" id="PIRSR000948-1"/>
    </source>
</evidence>
<feature type="binding site" evidence="13">
    <location>
        <position position="459"/>
    </location>
    <ligand>
        <name>Zn(2+)</name>
        <dbReference type="ChEBI" id="CHEBI:29105"/>
        <label>1</label>
    </ligand>
</feature>
<dbReference type="Proteomes" id="UP001487740">
    <property type="component" value="Unassembled WGS sequence"/>
</dbReference>
<accession>A0AAW0UI82</accession>
<evidence type="ECO:0000256" key="14">
    <source>
        <dbReference type="PIRSR" id="PIRSR000948-2"/>
    </source>
</evidence>
<evidence type="ECO:0000256" key="10">
    <source>
        <dbReference type="ARBA" id="ARBA00023295"/>
    </source>
</evidence>
<protein>
    <recommendedName>
        <fullName evidence="12">Sphingomyelin phosphodiesterase</fullName>
        <ecNumber evidence="12">3.1.4.12</ecNumber>
    </recommendedName>
</protein>
<gene>
    <name evidence="17" type="ORF">O3P69_004230</name>
</gene>
<evidence type="ECO:0000259" key="16">
    <source>
        <dbReference type="PROSITE" id="PS50015"/>
    </source>
</evidence>
<feature type="disulfide bond" evidence="14">
    <location>
        <begin position="383"/>
        <end position="431"/>
    </location>
</feature>
<feature type="disulfide bond" evidence="14">
    <location>
        <begin position="224"/>
        <end position="247"/>
    </location>
</feature>
<feature type="binding site" evidence="13">
    <location>
        <position position="204"/>
    </location>
    <ligand>
        <name>Zn(2+)</name>
        <dbReference type="ChEBI" id="CHEBI:29105"/>
        <label>1</label>
    </ligand>
</feature>
<sequence length="615" mass="69405">MATGRVYAVLLLVLPALTHVNGVPLDQRPLHETLRQEFRDAMETGHTGPTLRRVAQELDLGSLMLGGELDGGVRDGPRNLFFCTTCNLGVNEVLHSLQNGTDPMEIAAMITRLCIDLGIGSEKLCENFIALAEPQVFYVLDHSEGLTGRDVCGMMFSGFGCTTNNPNRVWEVTMPAVPKPPVTPPPTPAPGSPVMKVLHLADTHYDPHYLEGSNAECGERYHCCRAESGPLETPEAAAGKWGDYRFCDAPKRLLEAVYKHISEEHPDLDFIIWTGDLVPHNIWNTSQETNLQTIRDSVQMIKDFFPDVPVFPAIGNHESHPVNAFPQPYVEGEFDISWLYDEITQLWETWLPADVAASVAYSAFYSTLIKPGLRILSVNSNYCYSYNWWLLYDDVDPASELQWMANELQAAEDAGEKVYLISHHPPGHEDCAHTWSHQYNKIILRYESTIAGLFYGHTHKDHFMMVYDPEEPTRAVHVGYVTQSQTPYHELNPGYRVFTVDGDYEGSSYRVLDHVNYITDLDEANANEERDPRFYVLYTAKEEYGLPDLTPASWSALVDQMKEPGSDKFNTFFKNYIKDARPYMMKGCDADCKSNLLCRLVVSDTSDYSRCDGLR</sequence>
<dbReference type="GO" id="GO:0016020">
    <property type="term" value="C:membrane"/>
    <property type="evidence" value="ECO:0007669"/>
    <property type="project" value="GOC"/>
</dbReference>
<evidence type="ECO:0000256" key="2">
    <source>
        <dbReference type="ARBA" id="ARBA00008234"/>
    </source>
</evidence>
<dbReference type="InterPro" id="IPR004843">
    <property type="entry name" value="Calcineurin-like_PHP"/>
</dbReference>
<evidence type="ECO:0000256" key="6">
    <source>
        <dbReference type="ARBA" id="ARBA00022801"/>
    </source>
</evidence>
<feature type="disulfide bond" evidence="14">
    <location>
        <begin position="114"/>
        <end position="125"/>
    </location>
</feature>
<evidence type="ECO:0000256" key="7">
    <source>
        <dbReference type="ARBA" id="ARBA00022833"/>
    </source>
</evidence>
<evidence type="ECO:0000256" key="15">
    <source>
        <dbReference type="SAM" id="SignalP"/>
    </source>
</evidence>
<name>A0AAW0UI82_SCYPA</name>
<feature type="disulfide bond" evidence="14">
    <location>
        <begin position="588"/>
        <end position="592"/>
    </location>
</feature>
<comment type="subcellular location">
    <subcellularLocation>
        <location evidence="1">Secreted</location>
    </subcellularLocation>
</comment>
<dbReference type="GO" id="GO:0005764">
    <property type="term" value="C:lysosome"/>
    <property type="evidence" value="ECO:0007669"/>
    <property type="project" value="TreeGrafter"/>
</dbReference>
<dbReference type="PANTHER" id="PTHR10340:SF29">
    <property type="entry name" value="SPHINGOMYELIN PHOSPHODIESTERASE"/>
    <property type="match status" value="1"/>
</dbReference>
<comment type="caution">
    <text evidence="17">The sequence shown here is derived from an EMBL/GenBank/DDBJ whole genome shotgun (WGS) entry which is preliminary data.</text>
</comment>
<keyword evidence="18" id="KW-1185">Reference proteome</keyword>
<evidence type="ECO:0000256" key="11">
    <source>
        <dbReference type="ARBA" id="ARBA00047268"/>
    </source>
</evidence>
<evidence type="ECO:0000256" key="5">
    <source>
        <dbReference type="ARBA" id="ARBA00022729"/>
    </source>
</evidence>
<dbReference type="InterPro" id="IPR045473">
    <property type="entry name" value="ASM_C"/>
</dbReference>
<reference evidence="17 18" key="1">
    <citation type="submission" date="2023-03" db="EMBL/GenBank/DDBJ databases">
        <title>High-quality genome of Scylla paramamosain provides insights in environmental adaptation.</title>
        <authorList>
            <person name="Zhang L."/>
        </authorList>
    </citation>
    <scope>NUCLEOTIDE SEQUENCE [LARGE SCALE GENOMIC DNA]</scope>
    <source>
        <strain evidence="17">LZ_2023a</strain>
        <tissue evidence="17">Muscle</tissue>
    </source>
</reference>
<dbReference type="Gene3D" id="1.10.225.10">
    <property type="entry name" value="Saposin-like"/>
    <property type="match status" value="1"/>
</dbReference>
<keyword evidence="6 12" id="KW-0378">Hydrolase</keyword>
<evidence type="ECO:0000256" key="9">
    <source>
        <dbReference type="ARBA" id="ARBA00023180"/>
    </source>
</evidence>
<organism evidence="17 18">
    <name type="scientific">Scylla paramamosain</name>
    <name type="common">Mud crab</name>
    <dbReference type="NCBI Taxonomy" id="85552"/>
    <lineage>
        <taxon>Eukaryota</taxon>
        <taxon>Metazoa</taxon>
        <taxon>Ecdysozoa</taxon>
        <taxon>Arthropoda</taxon>
        <taxon>Crustacea</taxon>
        <taxon>Multicrustacea</taxon>
        <taxon>Malacostraca</taxon>
        <taxon>Eumalacostraca</taxon>
        <taxon>Eucarida</taxon>
        <taxon>Decapoda</taxon>
        <taxon>Pleocyemata</taxon>
        <taxon>Brachyura</taxon>
        <taxon>Eubrachyura</taxon>
        <taxon>Portunoidea</taxon>
        <taxon>Portunidae</taxon>
        <taxon>Portuninae</taxon>
        <taxon>Scylla</taxon>
    </lineage>
</organism>
<feature type="binding site" evidence="13">
    <location>
        <position position="276"/>
    </location>
    <ligand>
        <name>Zn(2+)</name>
        <dbReference type="ChEBI" id="CHEBI:29105"/>
        <label>2</label>
    </ligand>
</feature>
<dbReference type="PIRSF" id="PIRSF000948">
    <property type="entry name" value="Sphingomy_PDE"/>
    <property type="match status" value="1"/>
</dbReference>
<dbReference type="InterPro" id="IPR008139">
    <property type="entry name" value="SaposinB_dom"/>
</dbReference>
<feature type="binding site" evidence="13">
    <location>
        <position position="457"/>
    </location>
    <ligand>
        <name>Zn(2+)</name>
        <dbReference type="ChEBI" id="CHEBI:29105"/>
        <label>2</label>
    </ligand>
</feature>
<dbReference type="PANTHER" id="PTHR10340">
    <property type="entry name" value="SPHINGOMYELIN PHOSPHODIESTERASE"/>
    <property type="match status" value="1"/>
</dbReference>
<keyword evidence="9" id="KW-0325">Glycoprotein</keyword>
<evidence type="ECO:0000256" key="3">
    <source>
        <dbReference type="ARBA" id="ARBA00022525"/>
    </source>
</evidence>
<evidence type="ECO:0000256" key="12">
    <source>
        <dbReference type="PIRNR" id="PIRNR000948"/>
    </source>
</evidence>
<proteinExistence type="inferred from homology"/>
<keyword evidence="4 13" id="KW-0479">Metal-binding</keyword>
<dbReference type="SUPFAM" id="SSF47862">
    <property type="entry name" value="Saposin"/>
    <property type="match status" value="1"/>
</dbReference>
<feature type="binding site" evidence="13">
    <location>
        <position position="202"/>
    </location>
    <ligand>
        <name>Zn(2+)</name>
        <dbReference type="ChEBI" id="CHEBI:29105"/>
        <label>1</label>
    </ligand>
</feature>
<evidence type="ECO:0000256" key="1">
    <source>
        <dbReference type="ARBA" id="ARBA00004613"/>
    </source>
</evidence>
<dbReference type="AlphaFoldDB" id="A0AAW0UI82"/>
<dbReference type="GO" id="GO:0046513">
    <property type="term" value="P:ceramide biosynthetic process"/>
    <property type="evidence" value="ECO:0007669"/>
    <property type="project" value="UniProtKB-ARBA"/>
</dbReference>
<keyword evidence="3" id="KW-0964">Secreted</keyword>
<evidence type="ECO:0000313" key="18">
    <source>
        <dbReference type="Proteomes" id="UP001487740"/>
    </source>
</evidence>
<comment type="similarity">
    <text evidence="2 12">Belongs to the acid sphingomyelinase family.</text>
</comment>
<dbReference type="GO" id="GO:0046872">
    <property type="term" value="F:metal ion binding"/>
    <property type="evidence" value="ECO:0007669"/>
    <property type="project" value="UniProtKB-KW"/>
</dbReference>
<dbReference type="EMBL" id="JARAKH010000012">
    <property type="protein sequence ID" value="KAK8398978.1"/>
    <property type="molecule type" value="Genomic_DNA"/>
</dbReference>
<feature type="binding site" evidence="13">
    <location>
        <position position="423"/>
    </location>
    <ligand>
        <name>Zn(2+)</name>
        <dbReference type="ChEBI" id="CHEBI:29105"/>
        <label>2</label>
    </ligand>
</feature>
<feature type="chain" id="PRO_5043642916" description="Sphingomyelin phosphodiesterase" evidence="15">
    <location>
        <begin position="23"/>
        <end position="615"/>
    </location>
</feature>
<dbReference type="GO" id="GO:0016798">
    <property type="term" value="F:hydrolase activity, acting on glycosyl bonds"/>
    <property type="evidence" value="ECO:0007669"/>
    <property type="project" value="UniProtKB-KW"/>
</dbReference>
<evidence type="ECO:0000256" key="4">
    <source>
        <dbReference type="ARBA" id="ARBA00022723"/>
    </source>
</evidence>
<feature type="domain" description="Saposin B-type" evidence="16">
    <location>
        <begin position="79"/>
        <end position="165"/>
    </location>
</feature>
<dbReference type="InterPro" id="IPR011160">
    <property type="entry name" value="Sphingomy_PDE"/>
</dbReference>
<dbReference type="InterPro" id="IPR029052">
    <property type="entry name" value="Metallo-depent_PP-like"/>
</dbReference>
<feature type="binding site" evidence="13">
    <location>
        <position position="316"/>
    </location>
    <ligand>
        <name>Zn(2+)</name>
        <dbReference type="ChEBI" id="CHEBI:29105"/>
        <label>2</label>
    </ligand>
</feature>
<evidence type="ECO:0000313" key="17">
    <source>
        <dbReference type="EMBL" id="KAK8398978.1"/>
    </source>
</evidence>
<keyword evidence="7 13" id="KW-0862">Zinc</keyword>
<comment type="cofactor">
    <cofactor evidence="13">
        <name>Zn(2+)</name>
        <dbReference type="ChEBI" id="CHEBI:29105"/>
    </cofactor>
    <text evidence="13">Binds 2 Zn(2+) ions per subunit.</text>
</comment>
<comment type="function">
    <text evidence="12">Converts sphingomyelin to ceramide.</text>
</comment>
<keyword evidence="8 14" id="KW-1015">Disulfide bond</keyword>
<dbReference type="Gene3D" id="3.60.21.10">
    <property type="match status" value="1"/>
</dbReference>
<dbReference type="CDD" id="cd00842">
    <property type="entry name" value="MPP_ASMase"/>
    <property type="match status" value="1"/>
</dbReference>
<dbReference type="InterPro" id="IPR011001">
    <property type="entry name" value="Saposin-like"/>
</dbReference>
<keyword evidence="5 15" id="KW-0732">Signal</keyword>
<dbReference type="EC" id="3.1.4.12" evidence="12"/>
<feature type="disulfide bond" evidence="14">
    <location>
        <begin position="217"/>
        <end position="223"/>
    </location>
</feature>
<dbReference type="PROSITE" id="PS50015">
    <property type="entry name" value="SAP_B"/>
    <property type="match status" value="1"/>
</dbReference>
<feature type="binding site" evidence="13">
    <location>
        <position position="276"/>
    </location>
    <ligand>
        <name>Zn(2+)</name>
        <dbReference type="ChEBI" id="CHEBI:29105"/>
        <label>1</label>
    </ligand>
</feature>
<comment type="catalytic activity">
    <reaction evidence="11">
        <text>a sphingomyelin + H2O = phosphocholine + an N-acylsphing-4-enine + H(+)</text>
        <dbReference type="Rhea" id="RHEA:19253"/>
        <dbReference type="ChEBI" id="CHEBI:15377"/>
        <dbReference type="ChEBI" id="CHEBI:15378"/>
        <dbReference type="ChEBI" id="CHEBI:17636"/>
        <dbReference type="ChEBI" id="CHEBI:52639"/>
        <dbReference type="ChEBI" id="CHEBI:295975"/>
        <dbReference type="EC" id="3.1.4.12"/>
    </reaction>
    <physiologicalReaction direction="left-to-right" evidence="11">
        <dbReference type="Rhea" id="RHEA:19254"/>
    </physiologicalReaction>
</comment>
<keyword evidence="10 12" id="KW-0326">Glycosidase</keyword>
<dbReference type="GO" id="GO:0006685">
    <property type="term" value="P:sphingomyelin catabolic process"/>
    <property type="evidence" value="ECO:0007669"/>
    <property type="project" value="UniProtKB-UniRule"/>
</dbReference>
<dbReference type="SUPFAM" id="SSF56300">
    <property type="entry name" value="Metallo-dependent phosphatases"/>
    <property type="match status" value="1"/>
</dbReference>
<dbReference type="Pfam" id="PF19272">
    <property type="entry name" value="ASMase_C"/>
    <property type="match status" value="1"/>
</dbReference>
<dbReference type="GO" id="GO:0061750">
    <property type="term" value="F:acid sphingomyelin phosphodiesterase activity"/>
    <property type="evidence" value="ECO:0007669"/>
    <property type="project" value="TreeGrafter"/>
</dbReference>